<dbReference type="Proteomes" id="UP000555448">
    <property type="component" value="Unassembled WGS sequence"/>
</dbReference>
<dbReference type="AlphaFoldDB" id="A0A7W7NVS9"/>
<keyword evidence="2" id="KW-0732">Signal</keyword>
<protein>
    <submittedName>
        <fullName evidence="3">Uncharacterized protein</fullName>
    </submittedName>
</protein>
<name>A0A7W7NVS9_9SPHN</name>
<dbReference type="RefSeq" id="WP_184242905.1">
    <property type="nucleotide sequence ID" value="NZ_JACHLR010000003.1"/>
</dbReference>
<evidence type="ECO:0000313" key="3">
    <source>
        <dbReference type="EMBL" id="MBB4857629.1"/>
    </source>
</evidence>
<dbReference type="EMBL" id="JACHLR010000003">
    <property type="protein sequence ID" value="MBB4857629.1"/>
    <property type="molecule type" value="Genomic_DNA"/>
</dbReference>
<proteinExistence type="predicted"/>
<feature type="signal peptide" evidence="2">
    <location>
        <begin position="1"/>
        <end position="22"/>
    </location>
</feature>
<sequence>MRISHHWLLVAALLVASAAPFAAPLLAAQPAPCPMTQGDDGYGCAPPQPHGSGYGRRPLRLDQPMRVSLEDKPTLAMEQHMRA</sequence>
<reference evidence="3 4" key="1">
    <citation type="submission" date="2020-08" db="EMBL/GenBank/DDBJ databases">
        <title>Functional genomics of gut bacteria from endangered species of beetles.</title>
        <authorList>
            <person name="Carlos-Shanley C."/>
        </authorList>
    </citation>
    <scope>NUCLEOTIDE SEQUENCE [LARGE SCALE GENOMIC DNA]</scope>
    <source>
        <strain evidence="3 4">S00245</strain>
    </source>
</reference>
<comment type="caution">
    <text evidence="3">The sequence shown here is derived from an EMBL/GenBank/DDBJ whole genome shotgun (WGS) entry which is preliminary data.</text>
</comment>
<evidence type="ECO:0000313" key="4">
    <source>
        <dbReference type="Proteomes" id="UP000555448"/>
    </source>
</evidence>
<accession>A0A7W7NVS9</accession>
<keyword evidence="4" id="KW-1185">Reference proteome</keyword>
<feature type="region of interest" description="Disordered" evidence="1">
    <location>
        <begin position="39"/>
        <end position="60"/>
    </location>
</feature>
<feature type="chain" id="PRO_5031128199" evidence="2">
    <location>
        <begin position="23"/>
        <end position="83"/>
    </location>
</feature>
<evidence type="ECO:0000256" key="1">
    <source>
        <dbReference type="SAM" id="MobiDB-lite"/>
    </source>
</evidence>
<organism evidence="3 4">
    <name type="scientific">Novosphingobium chloroacetimidivorans</name>
    <dbReference type="NCBI Taxonomy" id="1428314"/>
    <lineage>
        <taxon>Bacteria</taxon>
        <taxon>Pseudomonadati</taxon>
        <taxon>Pseudomonadota</taxon>
        <taxon>Alphaproteobacteria</taxon>
        <taxon>Sphingomonadales</taxon>
        <taxon>Sphingomonadaceae</taxon>
        <taxon>Novosphingobium</taxon>
    </lineage>
</organism>
<evidence type="ECO:0000256" key="2">
    <source>
        <dbReference type="SAM" id="SignalP"/>
    </source>
</evidence>
<gene>
    <name evidence="3" type="ORF">HNO88_000940</name>
</gene>